<dbReference type="EMBL" id="JABEVY010000675">
    <property type="protein sequence ID" value="KAF5228349.1"/>
    <property type="molecule type" value="Genomic_DNA"/>
</dbReference>
<proteinExistence type="predicted"/>
<dbReference type="Proteomes" id="UP000573603">
    <property type="component" value="Unassembled WGS sequence"/>
</dbReference>
<name>A0A8H5DLU1_9HYPO</name>
<sequence length="235" mass="26002">MGATKREMCYELLVKTPGLAFPGLNTVGAAEFSRICKTVFGGPAPRPPMTKAEAEVNIYKFLTECENHFHKLTICPKHGISVQDILKDDISMPPCECPEKPVQYYQGIASSLQESWKRPIDPDHIKSIVEATLYARIEVIKESGGIQNDIAWANNLILLNAHILLCNFAAYKNGHFYAPVKGLCWTVNGALESQKEATKRKETLLKQREAKKLKSASGAGYLPAADAAVAEERRQ</sequence>
<evidence type="ECO:0000313" key="1">
    <source>
        <dbReference type="EMBL" id="KAF5228349.1"/>
    </source>
</evidence>
<gene>
    <name evidence="1" type="ORF">FANTH_14533</name>
</gene>
<comment type="caution">
    <text evidence="1">The sequence shown here is derived from an EMBL/GenBank/DDBJ whole genome shotgun (WGS) entry which is preliminary data.</text>
</comment>
<reference evidence="1 2" key="1">
    <citation type="journal article" date="2020" name="BMC Genomics">
        <title>Correction to: Identification and distribution of gene clusters required for synthesis of sphingolipid metabolism inhibitors in diverse species of the filamentous fungus Fusarium.</title>
        <authorList>
            <person name="Kim H.S."/>
            <person name="Lohmar J.M."/>
            <person name="Busman M."/>
            <person name="Brown D.W."/>
            <person name="Naumann T.A."/>
            <person name="Divon H.H."/>
            <person name="Lysoe E."/>
            <person name="Uhlig S."/>
            <person name="Proctor R.H."/>
        </authorList>
    </citation>
    <scope>NUCLEOTIDE SEQUENCE [LARGE SCALE GENOMIC DNA]</scope>
    <source>
        <strain evidence="1 2">NRRL 25214</strain>
    </source>
</reference>
<dbReference type="AlphaFoldDB" id="A0A8H5DLU1"/>
<evidence type="ECO:0000313" key="2">
    <source>
        <dbReference type="Proteomes" id="UP000573603"/>
    </source>
</evidence>
<accession>A0A8H5DLU1</accession>
<organism evidence="1 2">
    <name type="scientific">Fusarium anthophilum</name>
    <dbReference type="NCBI Taxonomy" id="48485"/>
    <lineage>
        <taxon>Eukaryota</taxon>
        <taxon>Fungi</taxon>
        <taxon>Dikarya</taxon>
        <taxon>Ascomycota</taxon>
        <taxon>Pezizomycotina</taxon>
        <taxon>Sordariomycetes</taxon>
        <taxon>Hypocreomycetidae</taxon>
        <taxon>Hypocreales</taxon>
        <taxon>Nectriaceae</taxon>
        <taxon>Fusarium</taxon>
        <taxon>Fusarium fujikuroi species complex</taxon>
    </lineage>
</organism>
<keyword evidence="2" id="KW-1185">Reference proteome</keyword>
<protein>
    <submittedName>
        <fullName evidence="1">Uncharacterized protein</fullName>
    </submittedName>
</protein>